<organism evidence="1 2">
    <name type="scientific">Clostridium acetireducens DSM 10703</name>
    <dbReference type="NCBI Taxonomy" id="1121290"/>
    <lineage>
        <taxon>Bacteria</taxon>
        <taxon>Bacillati</taxon>
        <taxon>Bacillota</taxon>
        <taxon>Clostridia</taxon>
        <taxon>Eubacteriales</taxon>
        <taxon>Clostridiaceae</taxon>
        <taxon>Clostridium</taxon>
    </lineage>
</organism>
<dbReference type="Proteomes" id="UP000175744">
    <property type="component" value="Unassembled WGS sequence"/>
</dbReference>
<sequence>MKLKLYGEYMDCRNVFKNYYYDINNLANLLNNLTNSYRLLVASAQELNCIALSRKNDVRNALKRANNLGDIIGDIIKTLDTCTSSYLDYCEIKSDIIKCKLKIQDVQDEIDSCLKNIKTPK</sequence>
<protein>
    <submittedName>
        <fullName evidence="1">Uncharacterized protein</fullName>
    </submittedName>
</protein>
<name>A0A1E8EX47_9CLOT</name>
<keyword evidence="2" id="KW-1185">Reference proteome</keyword>
<dbReference type="EMBL" id="LZFO01000033">
    <property type="protein sequence ID" value="OFI05086.1"/>
    <property type="molecule type" value="Genomic_DNA"/>
</dbReference>
<dbReference type="AlphaFoldDB" id="A0A1E8EX47"/>
<comment type="caution">
    <text evidence="1">The sequence shown here is derived from an EMBL/GenBank/DDBJ whole genome shotgun (WGS) entry which is preliminary data.</text>
</comment>
<evidence type="ECO:0000313" key="2">
    <source>
        <dbReference type="Proteomes" id="UP000175744"/>
    </source>
</evidence>
<reference evidence="1 2" key="1">
    <citation type="submission" date="2016-06" db="EMBL/GenBank/DDBJ databases">
        <title>Genome sequence of Clostridium acetireducens DSM 10703.</title>
        <authorList>
            <person name="Poehlein A."/>
            <person name="Fluechter S."/>
            <person name="Duerre P."/>
            <person name="Daniel R."/>
        </authorList>
    </citation>
    <scope>NUCLEOTIDE SEQUENCE [LARGE SCALE GENOMIC DNA]</scope>
    <source>
        <strain evidence="1 2">DSM 10703</strain>
    </source>
</reference>
<evidence type="ECO:0000313" key="1">
    <source>
        <dbReference type="EMBL" id="OFI05086.1"/>
    </source>
</evidence>
<gene>
    <name evidence="1" type="ORF">CLOACE_19050</name>
</gene>
<proteinExistence type="predicted"/>
<accession>A0A1E8EX47</accession>
<dbReference type="STRING" id="1121290.CLAOCE_19050"/>